<organism evidence="2">
    <name type="scientific">Arundo donax</name>
    <name type="common">Giant reed</name>
    <name type="synonym">Donax arundinaceus</name>
    <dbReference type="NCBI Taxonomy" id="35708"/>
    <lineage>
        <taxon>Eukaryota</taxon>
        <taxon>Viridiplantae</taxon>
        <taxon>Streptophyta</taxon>
        <taxon>Embryophyta</taxon>
        <taxon>Tracheophyta</taxon>
        <taxon>Spermatophyta</taxon>
        <taxon>Magnoliopsida</taxon>
        <taxon>Liliopsida</taxon>
        <taxon>Poales</taxon>
        <taxon>Poaceae</taxon>
        <taxon>PACMAD clade</taxon>
        <taxon>Arundinoideae</taxon>
        <taxon>Arundineae</taxon>
        <taxon>Arundo</taxon>
    </lineage>
</organism>
<feature type="transmembrane region" description="Helical" evidence="1">
    <location>
        <begin position="20"/>
        <end position="39"/>
    </location>
</feature>
<keyword evidence="1" id="KW-1133">Transmembrane helix</keyword>
<evidence type="ECO:0000256" key="1">
    <source>
        <dbReference type="SAM" id="Phobius"/>
    </source>
</evidence>
<reference evidence="2" key="1">
    <citation type="submission" date="2014-09" db="EMBL/GenBank/DDBJ databases">
        <authorList>
            <person name="Magalhaes I.L.F."/>
            <person name="Oliveira U."/>
            <person name="Santos F.R."/>
            <person name="Vidigal T.H.D.A."/>
            <person name="Brescovit A.D."/>
            <person name="Santos A.J."/>
        </authorList>
    </citation>
    <scope>NUCLEOTIDE SEQUENCE</scope>
    <source>
        <tissue evidence="2">Shoot tissue taken approximately 20 cm above the soil surface</tissue>
    </source>
</reference>
<protein>
    <submittedName>
        <fullName evidence="2">Uncharacterized protein</fullName>
    </submittedName>
</protein>
<sequence>MSLKVFKMNNNYWKTTNGMYLASATISIISPSPCTISMWSPSISRSGWLLLLLEYEQRLNYRTGS</sequence>
<reference evidence="2" key="2">
    <citation type="journal article" date="2015" name="Data Brief">
        <title>Shoot transcriptome of the giant reed, Arundo donax.</title>
        <authorList>
            <person name="Barrero R.A."/>
            <person name="Guerrero F.D."/>
            <person name="Moolhuijzen P."/>
            <person name="Goolsby J.A."/>
            <person name="Tidwell J."/>
            <person name="Bellgard S.E."/>
            <person name="Bellgard M.I."/>
        </authorList>
    </citation>
    <scope>NUCLEOTIDE SEQUENCE</scope>
    <source>
        <tissue evidence="2">Shoot tissue taken approximately 20 cm above the soil surface</tissue>
    </source>
</reference>
<dbReference type="AlphaFoldDB" id="A0A0A9DQ28"/>
<keyword evidence="1" id="KW-0812">Transmembrane</keyword>
<name>A0A0A9DQ28_ARUDO</name>
<accession>A0A0A9DQ28</accession>
<evidence type="ECO:0000313" key="2">
    <source>
        <dbReference type="EMBL" id="JAD89911.1"/>
    </source>
</evidence>
<dbReference type="EMBL" id="GBRH01207984">
    <property type="protein sequence ID" value="JAD89911.1"/>
    <property type="molecule type" value="Transcribed_RNA"/>
</dbReference>
<keyword evidence="1" id="KW-0472">Membrane</keyword>
<proteinExistence type="predicted"/>